<evidence type="ECO:0000313" key="2">
    <source>
        <dbReference type="Proteomes" id="UP000756132"/>
    </source>
</evidence>
<keyword evidence="2" id="KW-1185">Reference proteome</keyword>
<dbReference type="RefSeq" id="XP_047762022.1">
    <property type="nucleotide sequence ID" value="XM_047904823.1"/>
</dbReference>
<dbReference type="GeneID" id="71985553"/>
<gene>
    <name evidence="1" type="ORF">CLAFUR5_05675</name>
</gene>
<dbReference type="AlphaFoldDB" id="A0A9Q8P975"/>
<evidence type="ECO:0000313" key="1">
    <source>
        <dbReference type="EMBL" id="UJO17656.1"/>
    </source>
</evidence>
<dbReference type="KEGG" id="ffu:CLAFUR5_05675"/>
<dbReference type="Proteomes" id="UP000756132">
    <property type="component" value="Chromosome 5"/>
</dbReference>
<reference evidence="1" key="1">
    <citation type="submission" date="2021-12" db="EMBL/GenBank/DDBJ databases">
        <authorList>
            <person name="Zaccaron A."/>
            <person name="Stergiopoulos I."/>
        </authorList>
    </citation>
    <scope>NUCLEOTIDE SEQUENCE</scope>
    <source>
        <strain evidence="1">Race5_Kim</strain>
    </source>
</reference>
<accession>A0A9Q8P975</accession>
<name>A0A9Q8P975_PASFU</name>
<protein>
    <submittedName>
        <fullName evidence="1">Uncharacterized protein</fullName>
    </submittedName>
</protein>
<dbReference type="OrthoDB" id="4772757at2759"/>
<proteinExistence type="predicted"/>
<dbReference type="EMBL" id="CP090167">
    <property type="protein sequence ID" value="UJO17656.1"/>
    <property type="molecule type" value="Genomic_DNA"/>
</dbReference>
<sequence>MTLCFDAAYHALKTSKITEAEYLHQVLAHFSGVRHPADDKARPWELKINDPVGNAIREAALSSPSTRPESIFRLEELFASTLRDGVRAVHTLVQ</sequence>
<reference evidence="1" key="2">
    <citation type="journal article" date="2022" name="Microb. Genom.">
        <title>A chromosome-scale genome assembly of the tomato pathogen Cladosporium fulvum reveals a compartmentalized genome architecture and the presence of a dispensable chromosome.</title>
        <authorList>
            <person name="Zaccaron A.Z."/>
            <person name="Chen L.H."/>
            <person name="Samaras A."/>
            <person name="Stergiopoulos I."/>
        </authorList>
    </citation>
    <scope>NUCLEOTIDE SEQUENCE</scope>
    <source>
        <strain evidence="1">Race5_Kim</strain>
    </source>
</reference>
<organism evidence="1 2">
    <name type="scientific">Passalora fulva</name>
    <name type="common">Tomato leaf mold</name>
    <name type="synonym">Cladosporium fulvum</name>
    <dbReference type="NCBI Taxonomy" id="5499"/>
    <lineage>
        <taxon>Eukaryota</taxon>
        <taxon>Fungi</taxon>
        <taxon>Dikarya</taxon>
        <taxon>Ascomycota</taxon>
        <taxon>Pezizomycotina</taxon>
        <taxon>Dothideomycetes</taxon>
        <taxon>Dothideomycetidae</taxon>
        <taxon>Mycosphaerellales</taxon>
        <taxon>Mycosphaerellaceae</taxon>
        <taxon>Fulvia</taxon>
    </lineage>
</organism>